<keyword evidence="5" id="KW-1185">Reference proteome</keyword>
<proteinExistence type="predicted"/>
<dbReference type="Proteomes" id="UP001254165">
    <property type="component" value="Unassembled WGS sequence"/>
</dbReference>
<dbReference type="InterPro" id="IPR050523">
    <property type="entry name" value="AKR_Detox_Biosynth"/>
</dbReference>
<name>A0ABU3NKH3_9CHLR</name>
<accession>A0ABU3NKH3</accession>
<comment type="caution">
    <text evidence="4">The sequence shown here is derived from an EMBL/GenBank/DDBJ whole genome shotgun (WGS) entry which is preliminary data.</text>
</comment>
<organism evidence="4 5">
    <name type="scientific">Thermanaerothrix solaris</name>
    <dbReference type="NCBI Taxonomy" id="3058434"/>
    <lineage>
        <taxon>Bacteria</taxon>
        <taxon>Bacillati</taxon>
        <taxon>Chloroflexota</taxon>
        <taxon>Anaerolineae</taxon>
        <taxon>Anaerolineales</taxon>
        <taxon>Anaerolineaceae</taxon>
        <taxon>Thermanaerothrix</taxon>
    </lineage>
</organism>
<evidence type="ECO:0000256" key="1">
    <source>
        <dbReference type="ARBA" id="ARBA00023002"/>
    </source>
</evidence>
<dbReference type="Gene3D" id="3.20.20.100">
    <property type="entry name" value="NADP-dependent oxidoreductase domain"/>
    <property type="match status" value="1"/>
</dbReference>
<gene>
    <name evidence="4" type="ORF">QYE77_03675</name>
</gene>
<dbReference type="CDD" id="cd19087">
    <property type="entry name" value="AKR_AKR12A1_B1_C1"/>
    <property type="match status" value="1"/>
</dbReference>
<feature type="domain" description="NADP-dependent oxidoreductase" evidence="3">
    <location>
        <begin position="15"/>
        <end position="308"/>
    </location>
</feature>
<dbReference type="PANTHER" id="PTHR43364:SF4">
    <property type="entry name" value="NAD(P)-LINKED OXIDOREDUCTASE SUPERFAMILY PROTEIN"/>
    <property type="match status" value="1"/>
</dbReference>
<feature type="region of interest" description="Disordered" evidence="2">
    <location>
        <begin position="305"/>
        <end position="330"/>
    </location>
</feature>
<evidence type="ECO:0000313" key="5">
    <source>
        <dbReference type="Proteomes" id="UP001254165"/>
    </source>
</evidence>
<evidence type="ECO:0000313" key="4">
    <source>
        <dbReference type="EMBL" id="MDT8897353.1"/>
    </source>
</evidence>
<dbReference type="SUPFAM" id="SSF51430">
    <property type="entry name" value="NAD(P)-linked oxidoreductase"/>
    <property type="match status" value="1"/>
</dbReference>
<reference evidence="4 5" key="1">
    <citation type="submission" date="2023-07" db="EMBL/GenBank/DDBJ databases">
        <title>Novel species of Thermanaerothrix with wide hydrolytic capabilities.</title>
        <authorList>
            <person name="Zayulina K.S."/>
            <person name="Podosokorskaya O.A."/>
            <person name="Elcheninov A.G."/>
        </authorList>
    </citation>
    <scope>NUCLEOTIDE SEQUENCE [LARGE SCALE GENOMIC DNA]</scope>
    <source>
        <strain evidence="4 5">4228-RoL</strain>
    </source>
</reference>
<dbReference type="Pfam" id="PF00248">
    <property type="entry name" value="Aldo_ket_red"/>
    <property type="match status" value="1"/>
</dbReference>
<dbReference type="EMBL" id="JAUHMF010000001">
    <property type="protein sequence ID" value="MDT8897353.1"/>
    <property type="molecule type" value="Genomic_DNA"/>
</dbReference>
<dbReference type="PANTHER" id="PTHR43364">
    <property type="entry name" value="NADH-SPECIFIC METHYLGLYOXAL REDUCTASE-RELATED"/>
    <property type="match status" value="1"/>
</dbReference>
<dbReference type="RefSeq" id="WP_315624006.1">
    <property type="nucleotide sequence ID" value="NZ_JAUHMF010000001.1"/>
</dbReference>
<sequence>MEYRFLGKTGIKVSKLCFGTMTFGNEADEATSVAIYRRCRDVGINFFDSANIYAGGQSEVILGRLIAGHRDEVIITSKAFFPTGPDVNARGASRRHLRLAVEASLKRLNTDYIDIYYIHHFDDVTALEETLHGLEDLVRQGKIIFPAVSNFAAWQIEKALGIAERRGWTPLACIQPMYNLVKRQAEVEILPMAQAEGLGVVPYSPLGGGLLSGKYGTDRQPEKGRLVENPMYRTRYGEAWMYDVAERFTQFAQAHGYEPAALAVAWVASHPAVTAPIIGARNLDQLEGVLKALDIHMTPDLREQIASLSPTPPPATDRSEERTAYSMVSR</sequence>
<dbReference type="InterPro" id="IPR036812">
    <property type="entry name" value="NAD(P)_OxRdtase_dom_sf"/>
</dbReference>
<keyword evidence="1" id="KW-0560">Oxidoreductase</keyword>
<evidence type="ECO:0000256" key="2">
    <source>
        <dbReference type="SAM" id="MobiDB-lite"/>
    </source>
</evidence>
<evidence type="ECO:0000259" key="3">
    <source>
        <dbReference type="Pfam" id="PF00248"/>
    </source>
</evidence>
<protein>
    <submittedName>
        <fullName evidence="4">Aldo/keto reductase</fullName>
    </submittedName>
</protein>
<dbReference type="InterPro" id="IPR023210">
    <property type="entry name" value="NADP_OxRdtase_dom"/>
</dbReference>